<comment type="caution">
    <text evidence="8">The sequence shown here is derived from an EMBL/GenBank/DDBJ whole genome shotgun (WGS) entry which is preliminary data.</text>
</comment>
<dbReference type="Gene3D" id="1.10.150.900">
    <property type="match status" value="1"/>
</dbReference>
<gene>
    <name evidence="8" type="ORF">FHS79_002344</name>
</gene>
<feature type="signal peptide" evidence="6">
    <location>
        <begin position="1"/>
        <end position="17"/>
    </location>
</feature>
<dbReference type="InterPro" id="IPR047177">
    <property type="entry name" value="Pept_M20A"/>
</dbReference>
<dbReference type="GO" id="GO:0008233">
    <property type="term" value="F:peptidase activity"/>
    <property type="evidence" value="ECO:0007669"/>
    <property type="project" value="UniProtKB-KW"/>
</dbReference>
<dbReference type="InterPro" id="IPR001261">
    <property type="entry name" value="ArgE/DapE_CS"/>
</dbReference>
<dbReference type="Gene3D" id="3.30.70.360">
    <property type="match status" value="1"/>
</dbReference>
<dbReference type="PROSITE" id="PS00758">
    <property type="entry name" value="ARGE_DAPE_CPG2_1"/>
    <property type="match status" value="1"/>
</dbReference>
<comment type="similarity">
    <text evidence="1">Belongs to the peptidase M20A family.</text>
</comment>
<dbReference type="Pfam" id="PF01546">
    <property type="entry name" value="Peptidase_M20"/>
    <property type="match status" value="1"/>
</dbReference>
<dbReference type="GO" id="GO:0046872">
    <property type="term" value="F:metal ion binding"/>
    <property type="evidence" value="ECO:0007669"/>
    <property type="project" value="UniProtKB-KW"/>
</dbReference>
<dbReference type="PANTHER" id="PTHR45962:SF1">
    <property type="entry name" value="N-FATTY-ACYL-AMINO ACID SYNTHASE_HYDROLASE PM20D1"/>
    <property type="match status" value="1"/>
</dbReference>
<dbReference type="EMBL" id="JACIIV010000016">
    <property type="protein sequence ID" value="MBB6228159.1"/>
    <property type="molecule type" value="Genomic_DNA"/>
</dbReference>
<dbReference type="NCBIfam" id="NF006596">
    <property type="entry name" value="PRK09133.1"/>
    <property type="match status" value="1"/>
</dbReference>
<evidence type="ECO:0000256" key="4">
    <source>
        <dbReference type="ARBA" id="ARBA00022801"/>
    </source>
</evidence>
<dbReference type="SUPFAM" id="SSF53187">
    <property type="entry name" value="Zn-dependent exopeptidases"/>
    <property type="match status" value="1"/>
</dbReference>
<keyword evidence="5" id="KW-0862">Zinc</keyword>
<dbReference type="Proteomes" id="UP000538147">
    <property type="component" value="Unassembled WGS sequence"/>
</dbReference>
<evidence type="ECO:0000259" key="7">
    <source>
        <dbReference type="Pfam" id="PF07687"/>
    </source>
</evidence>
<dbReference type="Pfam" id="PF07687">
    <property type="entry name" value="M20_dimer"/>
    <property type="match status" value="1"/>
</dbReference>
<evidence type="ECO:0000256" key="3">
    <source>
        <dbReference type="ARBA" id="ARBA00022723"/>
    </source>
</evidence>
<dbReference type="Gene3D" id="3.40.630.10">
    <property type="entry name" value="Zn peptidases"/>
    <property type="match status" value="1"/>
</dbReference>
<reference evidence="8 9" key="1">
    <citation type="submission" date="2020-08" db="EMBL/GenBank/DDBJ databases">
        <title>Genomic Encyclopedia of Type Strains, Phase IV (KMG-IV): sequencing the most valuable type-strain genomes for metagenomic binning, comparative biology and taxonomic classification.</title>
        <authorList>
            <person name="Goeker M."/>
        </authorList>
    </citation>
    <scope>NUCLEOTIDE SEQUENCE [LARGE SCALE GENOMIC DNA]</scope>
    <source>
        <strain evidence="8 9">DSM 102189</strain>
    </source>
</reference>
<organism evidence="8 9">
    <name type="scientific">Polymorphobacter multimanifer</name>
    <dbReference type="NCBI Taxonomy" id="1070431"/>
    <lineage>
        <taxon>Bacteria</taxon>
        <taxon>Pseudomonadati</taxon>
        <taxon>Pseudomonadota</taxon>
        <taxon>Alphaproteobacteria</taxon>
        <taxon>Sphingomonadales</taxon>
        <taxon>Sphingosinicellaceae</taxon>
        <taxon>Polymorphobacter</taxon>
    </lineage>
</organism>
<accession>A0A841L5I2</accession>
<dbReference type="SUPFAM" id="SSF55031">
    <property type="entry name" value="Bacterial exopeptidase dimerisation domain"/>
    <property type="match status" value="1"/>
</dbReference>
<evidence type="ECO:0000256" key="5">
    <source>
        <dbReference type="ARBA" id="ARBA00022833"/>
    </source>
</evidence>
<sequence>MKTLAALALLVSTSVQAAPADEARTLLEKSVGFATVKGRGQGLAYAEFLRGELLAMGFAPADVTLTAKGDESRLHAVWRGTGEKPPIAIISHMDVVEAKAADWTRDPFVATAADGLLFGRGVADNKFDLSMSLTAIASLRREGFKPGRDVHLFFSGDEETDGLTAAPQALEAKAAGVVMVLNTDAGGGELDDAGRPLGYGLQAAEKTYADFTLQLTGPGGHSSRPTGDNVITRLSAAAARIGGHKFPVALSPITRGMLAEQARRRTDALGGQIKALLANEQDAAAIAALTADPGTVGLIRTTCEPTIFEAGHAPNALPQRASLIVNCRILPGTDVKAVQATLTELAGDPAITVKPVSDWPATPASPLTPEITGAVRKAVQARFAGLEPTPDMSAGATDSVFYRAQGIPSYGVSGLFMRSADAFAHGLNERVPLAAIAPAVEHWRTLIRETAK</sequence>
<dbReference type="RefSeq" id="WP_184199984.1">
    <property type="nucleotide sequence ID" value="NZ_JACIIV010000016.1"/>
</dbReference>
<dbReference type="InterPro" id="IPR011650">
    <property type="entry name" value="Peptidase_M20_dimer"/>
</dbReference>
<keyword evidence="3" id="KW-0479">Metal-binding</keyword>
<keyword evidence="9" id="KW-1185">Reference proteome</keyword>
<dbReference type="InterPro" id="IPR036264">
    <property type="entry name" value="Bact_exopeptidase_dim_dom"/>
</dbReference>
<dbReference type="InterPro" id="IPR002933">
    <property type="entry name" value="Peptidase_M20"/>
</dbReference>
<dbReference type="PANTHER" id="PTHR45962">
    <property type="entry name" value="N-FATTY-ACYL-AMINO ACID SYNTHASE/HYDROLASE PM20D1"/>
    <property type="match status" value="1"/>
</dbReference>
<feature type="chain" id="PRO_5032896727" evidence="6">
    <location>
        <begin position="18"/>
        <end position="452"/>
    </location>
</feature>
<feature type="domain" description="Peptidase M20 dimerisation" evidence="7">
    <location>
        <begin position="204"/>
        <end position="349"/>
    </location>
</feature>
<evidence type="ECO:0000256" key="2">
    <source>
        <dbReference type="ARBA" id="ARBA00022670"/>
    </source>
</evidence>
<protein>
    <submittedName>
        <fullName evidence="8">Acetylornithine deacetylase/succinyl-diaminopimelate desuccinylase-like protein</fullName>
    </submittedName>
</protein>
<proteinExistence type="inferred from homology"/>
<evidence type="ECO:0000256" key="6">
    <source>
        <dbReference type="SAM" id="SignalP"/>
    </source>
</evidence>
<evidence type="ECO:0000313" key="9">
    <source>
        <dbReference type="Proteomes" id="UP000538147"/>
    </source>
</evidence>
<keyword evidence="2" id="KW-0645">Protease</keyword>
<evidence type="ECO:0000256" key="1">
    <source>
        <dbReference type="ARBA" id="ARBA00006247"/>
    </source>
</evidence>
<name>A0A841L5I2_9SPHN</name>
<keyword evidence="4" id="KW-0378">Hydrolase</keyword>
<dbReference type="AlphaFoldDB" id="A0A841L5I2"/>
<dbReference type="GO" id="GO:0006508">
    <property type="term" value="P:proteolysis"/>
    <property type="evidence" value="ECO:0007669"/>
    <property type="project" value="UniProtKB-KW"/>
</dbReference>
<evidence type="ECO:0000313" key="8">
    <source>
        <dbReference type="EMBL" id="MBB6228159.1"/>
    </source>
</evidence>
<keyword evidence="6" id="KW-0732">Signal</keyword>